<dbReference type="SUPFAM" id="SSF63380">
    <property type="entry name" value="Riboflavin synthase domain-like"/>
    <property type="match status" value="1"/>
</dbReference>
<reference evidence="12" key="1">
    <citation type="journal article" date="2013" name="BMC Microbiol.">
        <title>Taxonomy and evolution of bacteriochlorophyll a-containing members of the OM60/NOR5 clade of marine gammaproteobacteria: description of Luminiphilus syltensis gen. nov., sp. nov., reclassification of Haliea rubra as Pseudohaliea rubra gen. nov., comb. nov., and emendation of Chromatocurvus halotolerans.</title>
        <authorList>
            <person name="Spring S."/>
            <person name="Riedel T."/>
            <person name="Sproer C."/>
            <person name="Yan S."/>
            <person name="Harder J."/>
            <person name="Fuchs B.M."/>
        </authorList>
    </citation>
    <scope>NUCLEOTIDE SEQUENCE [LARGE SCALE GENOMIC DNA]</scope>
    <source>
        <strain evidence="12">NOR51-B</strain>
    </source>
</reference>
<dbReference type="InterPro" id="IPR017927">
    <property type="entry name" value="FAD-bd_FR_type"/>
</dbReference>
<dbReference type="PROSITE" id="PS00197">
    <property type="entry name" value="2FE2S_FER_1"/>
    <property type="match status" value="1"/>
</dbReference>
<dbReference type="Gene3D" id="3.40.50.80">
    <property type="entry name" value="Nucleotide-binding domain of ferredoxin-NADP reductase (FNR) module"/>
    <property type="match status" value="1"/>
</dbReference>
<feature type="domain" description="2Fe-2S ferredoxin-type" evidence="9">
    <location>
        <begin position="270"/>
        <end position="362"/>
    </location>
</feature>
<evidence type="ECO:0000256" key="7">
    <source>
        <dbReference type="ARBA" id="ARBA00023004"/>
    </source>
</evidence>
<dbReference type="STRING" id="565045.NOR51B_2240"/>
<dbReference type="EMBL" id="DS999411">
    <property type="protein sequence ID" value="EED36290.1"/>
    <property type="molecule type" value="Genomic_DNA"/>
</dbReference>
<dbReference type="Proteomes" id="UP000004699">
    <property type="component" value="Unassembled WGS sequence"/>
</dbReference>
<dbReference type="InterPro" id="IPR001041">
    <property type="entry name" value="2Fe-2S_ferredoxin-type"/>
</dbReference>
<keyword evidence="12" id="KW-1185">Reference proteome</keyword>
<evidence type="ECO:0000313" key="11">
    <source>
        <dbReference type="EMBL" id="EED36290.1"/>
    </source>
</evidence>
<dbReference type="HOGENOM" id="CLU_003827_14_1_6"/>
<dbReference type="Pfam" id="PF00970">
    <property type="entry name" value="FAD_binding_6"/>
    <property type="match status" value="1"/>
</dbReference>
<keyword evidence="7" id="KW-0408">Iron</keyword>
<comment type="cofactor">
    <cofactor evidence="1">
        <name>FAD</name>
        <dbReference type="ChEBI" id="CHEBI:57692"/>
    </cofactor>
</comment>
<keyword evidence="2" id="KW-0285">Flavoprotein</keyword>
<protein>
    <submittedName>
        <fullName evidence="11">Phenylacetate-CoA oxygenase/reductase, PaaK subunit</fullName>
    </submittedName>
</protein>
<dbReference type="Pfam" id="PF00175">
    <property type="entry name" value="NAD_binding_1"/>
    <property type="match status" value="1"/>
</dbReference>
<name>B8KT77_9GAMM</name>
<keyword evidence="5" id="KW-0274">FAD</keyword>
<keyword evidence="8" id="KW-0411">Iron-sulfur</keyword>
<evidence type="ECO:0000256" key="3">
    <source>
        <dbReference type="ARBA" id="ARBA00022714"/>
    </source>
</evidence>
<dbReference type="InterPro" id="IPR050415">
    <property type="entry name" value="MRET"/>
</dbReference>
<dbReference type="Pfam" id="PF00111">
    <property type="entry name" value="Fer2"/>
    <property type="match status" value="1"/>
</dbReference>
<dbReference type="InterPro" id="IPR012675">
    <property type="entry name" value="Beta-grasp_dom_sf"/>
</dbReference>
<proteinExistence type="predicted"/>
<dbReference type="AlphaFoldDB" id="B8KT77"/>
<dbReference type="SUPFAM" id="SSF52343">
    <property type="entry name" value="Ferredoxin reductase-like, C-terminal NADP-linked domain"/>
    <property type="match status" value="1"/>
</dbReference>
<keyword evidence="6" id="KW-0560">Oxidoreductase</keyword>
<dbReference type="Gene3D" id="3.10.20.30">
    <property type="match status" value="1"/>
</dbReference>
<dbReference type="InterPro" id="IPR008333">
    <property type="entry name" value="Cbr1-like_FAD-bd_dom"/>
</dbReference>
<evidence type="ECO:0000256" key="1">
    <source>
        <dbReference type="ARBA" id="ARBA00001974"/>
    </source>
</evidence>
<dbReference type="eggNOG" id="COG1018">
    <property type="taxonomic scope" value="Bacteria"/>
</dbReference>
<dbReference type="GO" id="GO:0046872">
    <property type="term" value="F:metal ion binding"/>
    <property type="evidence" value="ECO:0007669"/>
    <property type="project" value="UniProtKB-KW"/>
</dbReference>
<dbReference type="Gene3D" id="2.40.30.10">
    <property type="entry name" value="Translation factors"/>
    <property type="match status" value="1"/>
</dbReference>
<evidence type="ECO:0000259" key="9">
    <source>
        <dbReference type="PROSITE" id="PS51085"/>
    </source>
</evidence>
<feature type="domain" description="FAD-binding FR-type" evidence="10">
    <location>
        <begin position="2"/>
        <end position="106"/>
    </location>
</feature>
<dbReference type="CDD" id="cd00207">
    <property type="entry name" value="fer2"/>
    <property type="match status" value="1"/>
</dbReference>
<organism evidence="11 12">
    <name type="scientific">Luminiphilus syltensis NOR5-1B</name>
    <dbReference type="NCBI Taxonomy" id="565045"/>
    <lineage>
        <taxon>Bacteria</taxon>
        <taxon>Pseudomonadati</taxon>
        <taxon>Pseudomonadota</taxon>
        <taxon>Gammaproteobacteria</taxon>
        <taxon>Cellvibrionales</taxon>
        <taxon>Halieaceae</taxon>
        <taxon>Luminiphilus</taxon>
    </lineage>
</organism>
<evidence type="ECO:0000259" key="10">
    <source>
        <dbReference type="PROSITE" id="PS51384"/>
    </source>
</evidence>
<dbReference type="RefSeq" id="WP_009021034.1">
    <property type="nucleotide sequence ID" value="NZ_DS999411.1"/>
</dbReference>
<dbReference type="GO" id="GO:0050660">
    <property type="term" value="F:flavin adenine dinucleotide binding"/>
    <property type="evidence" value="ECO:0007669"/>
    <property type="project" value="TreeGrafter"/>
</dbReference>
<evidence type="ECO:0000256" key="2">
    <source>
        <dbReference type="ARBA" id="ARBA00022630"/>
    </source>
</evidence>
<sequence length="365" mass="40136">MATYNTLTVSQVTPETDSAVCVSFDVPESLRDVYNFKPGQYLTLKAEIDGESVSRSYSICVPPGHDQLQVAIKRVEGGIFSNFANDHLEAGHEIEVMAPDGHFSVETDPDTARKYLFISAGSGITPVMSNVEAILENEPNSTVTLLYGNQRTGSIMFRQKLAFLKNKYLDRLNWVNILSREEQEAPILNGRLDNKKGAELNQRLINLKHFDLFLLCGPESMISEVSRGLRGLGIEESRILYELFGSSAEDAAERVARHHARSEAFAGKMCKVTIVNDGRANQVDIAADGENLLDAGLNLGIDLPYACKGGVCSTCKALLIEGEVEMDIQRGLTDEEVANNMILTCQSHPISDKVVVDFDKRFAGD</sequence>
<evidence type="ECO:0000256" key="6">
    <source>
        <dbReference type="ARBA" id="ARBA00023002"/>
    </source>
</evidence>
<dbReference type="SUPFAM" id="SSF54292">
    <property type="entry name" value="2Fe-2S ferredoxin-like"/>
    <property type="match status" value="1"/>
</dbReference>
<dbReference type="PANTHER" id="PTHR47354:SF8">
    <property type="entry name" value="1,2-PHENYLACETYL-COA EPOXIDASE, SUBUNIT E"/>
    <property type="match status" value="1"/>
</dbReference>
<dbReference type="PANTHER" id="PTHR47354">
    <property type="entry name" value="NADH OXIDOREDUCTASE HCR"/>
    <property type="match status" value="1"/>
</dbReference>
<dbReference type="InterPro" id="IPR039261">
    <property type="entry name" value="FNR_nucleotide-bd"/>
</dbReference>
<dbReference type="InterPro" id="IPR006058">
    <property type="entry name" value="2Fe2S_fd_BS"/>
</dbReference>
<dbReference type="InterPro" id="IPR001433">
    <property type="entry name" value="OxRdtase_FAD/NAD-bd"/>
</dbReference>
<keyword evidence="3" id="KW-0001">2Fe-2S</keyword>
<keyword evidence="4" id="KW-0479">Metal-binding</keyword>
<dbReference type="GO" id="GO:0051537">
    <property type="term" value="F:2 iron, 2 sulfur cluster binding"/>
    <property type="evidence" value="ECO:0007669"/>
    <property type="project" value="UniProtKB-KW"/>
</dbReference>
<gene>
    <name evidence="11" type="ORF">NOR51B_2240</name>
</gene>
<dbReference type="PROSITE" id="PS51384">
    <property type="entry name" value="FAD_FR"/>
    <property type="match status" value="1"/>
</dbReference>
<dbReference type="PROSITE" id="PS51085">
    <property type="entry name" value="2FE2S_FER_2"/>
    <property type="match status" value="1"/>
</dbReference>
<dbReference type="PRINTS" id="PR00406">
    <property type="entry name" value="CYTB5RDTASE"/>
</dbReference>
<evidence type="ECO:0000313" key="12">
    <source>
        <dbReference type="Proteomes" id="UP000004699"/>
    </source>
</evidence>
<evidence type="ECO:0000256" key="5">
    <source>
        <dbReference type="ARBA" id="ARBA00022827"/>
    </source>
</evidence>
<dbReference type="InterPro" id="IPR036010">
    <property type="entry name" value="2Fe-2S_ferredoxin-like_sf"/>
</dbReference>
<evidence type="ECO:0000256" key="4">
    <source>
        <dbReference type="ARBA" id="ARBA00022723"/>
    </source>
</evidence>
<accession>B8KT77</accession>
<evidence type="ECO:0000256" key="8">
    <source>
        <dbReference type="ARBA" id="ARBA00023014"/>
    </source>
</evidence>
<dbReference type="CDD" id="cd06214">
    <property type="entry name" value="PA_degradation_oxidoreductase_like"/>
    <property type="match status" value="1"/>
</dbReference>
<dbReference type="InterPro" id="IPR017938">
    <property type="entry name" value="Riboflavin_synthase-like_b-brl"/>
</dbReference>
<dbReference type="GO" id="GO:0016491">
    <property type="term" value="F:oxidoreductase activity"/>
    <property type="evidence" value="ECO:0007669"/>
    <property type="project" value="UniProtKB-KW"/>
</dbReference>